<dbReference type="SUPFAM" id="SSF56784">
    <property type="entry name" value="HAD-like"/>
    <property type="match status" value="1"/>
</dbReference>
<dbReference type="EMBL" id="LM995447">
    <property type="protein sequence ID" value="CDZ23487.1"/>
    <property type="molecule type" value="Genomic_DNA"/>
</dbReference>
<proteinExistence type="predicted"/>
<dbReference type="InterPro" id="IPR036412">
    <property type="entry name" value="HAD-like_sf"/>
</dbReference>
<dbReference type="PRINTS" id="PR00413">
    <property type="entry name" value="HADHALOGNASE"/>
</dbReference>
<dbReference type="GO" id="GO:0008967">
    <property type="term" value="F:phosphoglycolate phosphatase activity"/>
    <property type="evidence" value="ECO:0007669"/>
    <property type="project" value="TreeGrafter"/>
</dbReference>
<dbReference type="SFLD" id="SFLDG01129">
    <property type="entry name" value="C1.5:_HAD__Beta-PGM__Phosphata"/>
    <property type="match status" value="1"/>
</dbReference>
<dbReference type="InterPro" id="IPR050155">
    <property type="entry name" value="HAD-like_hydrolase_sf"/>
</dbReference>
<evidence type="ECO:0000313" key="2">
    <source>
        <dbReference type="Proteomes" id="UP000032431"/>
    </source>
</evidence>
<dbReference type="OrthoDB" id="9807630at2"/>
<dbReference type="PANTHER" id="PTHR43434">
    <property type="entry name" value="PHOSPHOGLYCOLATE PHOSPHATASE"/>
    <property type="match status" value="1"/>
</dbReference>
<dbReference type="PANTHER" id="PTHR43434:SF1">
    <property type="entry name" value="PHOSPHOGLYCOLATE PHOSPHATASE"/>
    <property type="match status" value="1"/>
</dbReference>
<dbReference type="HOGENOM" id="CLU_045011_19_1_9"/>
<sequence length="215" mass="24112">MIKLCVFDLDGTLINSLNDLADATNYALKKSGFSPYPVEKYRYFVGDGVPMLIKRALGDSYSPEMESALLSDFNRYYNEHYADHTAPYEGIKELLSELSKRGILSAVLSNKPDNFVKIIISEIFSDFKFSWIQGKMDGFPKKPDPTALNFIMKSLNVNTDETLYIGDSNIDIFTGKNANVKTCGVLWGFRTKEELEEAGADYIVDSPLAVLDLID</sequence>
<dbReference type="InterPro" id="IPR023198">
    <property type="entry name" value="PGP-like_dom2"/>
</dbReference>
<dbReference type="AlphaFoldDB" id="A0A078KLX6"/>
<dbReference type="InterPro" id="IPR006439">
    <property type="entry name" value="HAD-SF_hydro_IA"/>
</dbReference>
<dbReference type="PATRIC" id="fig|29343.3.peg.363"/>
<dbReference type="Proteomes" id="UP000032431">
    <property type="component" value="Chromosome I"/>
</dbReference>
<dbReference type="Gene3D" id="1.10.150.240">
    <property type="entry name" value="Putative phosphatase, domain 2"/>
    <property type="match status" value="1"/>
</dbReference>
<organism evidence="1 2">
    <name type="scientific">[Clostridium] cellulosi</name>
    <dbReference type="NCBI Taxonomy" id="29343"/>
    <lineage>
        <taxon>Bacteria</taxon>
        <taxon>Bacillati</taxon>
        <taxon>Bacillota</taxon>
        <taxon>Clostridia</taxon>
        <taxon>Eubacteriales</taxon>
        <taxon>Oscillospiraceae</taxon>
        <taxon>Oscillospiraceae incertae sedis</taxon>
    </lineage>
</organism>
<accession>A0A078KLX6</accession>
<dbReference type="FunFam" id="3.40.50.1000:FF:000022">
    <property type="entry name" value="Phosphoglycolate phosphatase"/>
    <property type="match status" value="1"/>
</dbReference>
<dbReference type="GO" id="GO:0006281">
    <property type="term" value="P:DNA repair"/>
    <property type="evidence" value="ECO:0007669"/>
    <property type="project" value="TreeGrafter"/>
</dbReference>
<name>A0A078KLX6_9FIRM</name>
<dbReference type="Pfam" id="PF13419">
    <property type="entry name" value="HAD_2"/>
    <property type="match status" value="1"/>
</dbReference>
<evidence type="ECO:0008006" key="3">
    <source>
        <dbReference type="Google" id="ProtNLM"/>
    </source>
</evidence>
<protein>
    <recommendedName>
        <fullName evidence="3">Phosphoglycolate phosphatase</fullName>
    </recommendedName>
</protein>
<dbReference type="STRING" id="29343.CCDG5_0345"/>
<gene>
    <name evidence="1" type="ORF">CCDG5_0345</name>
</gene>
<dbReference type="InterPro" id="IPR023214">
    <property type="entry name" value="HAD_sf"/>
</dbReference>
<dbReference type="SFLD" id="SFLDG01135">
    <property type="entry name" value="C1.5.6:_HAD__Beta-PGM__Phospha"/>
    <property type="match status" value="1"/>
</dbReference>
<reference evidence="2" key="1">
    <citation type="submission" date="2014-07" db="EMBL/GenBank/DDBJ databases">
        <authorList>
            <person name="Wibberg D."/>
        </authorList>
    </citation>
    <scope>NUCLEOTIDE SEQUENCE [LARGE SCALE GENOMIC DNA]</scope>
    <source>
        <strain evidence="2">DG5</strain>
    </source>
</reference>
<keyword evidence="2" id="KW-1185">Reference proteome</keyword>
<dbReference type="InterPro" id="IPR041492">
    <property type="entry name" value="HAD_2"/>
</dbReference>
<dbReference type="SFLD" id="SFLDS00003">
    <property type="entry name" value="Haloacid_Dehalogenase"/>
    <property type="match status" value="1"/>
</dbReference>
<dbReference type="NCBIfam" id="TIGR01549">
    <property type="entry name" value="HAD-SF-IA-v1"/>
    <property type="match status" value="1"/>
</dbReference>
<dbReference type="GO" id="GO:0005829">
    <property type="term" value="C:cytosol"/>
    <property type="evidence" value="ECO:0007669"/>
    <property type="project" value="TreeGrafter"/>
</dbReference>
<evidence type="ECO:0000313" key="1">
    <source>
        <dbReference type="EMBL" id="CDZ23487.1"/>
    </source>
</evidence>
<dbReference type="Gene3D" id="3.40.50.1000">
    <property type="entry name" value="HAD superfamily/HAD-like"/>
    <property type="match status" value="1"/>
</dbReference>
<dbReference type="KEGG" id="ccel:CCDG5_0345"/>